<keyword evidence="2" id="KW-1185">Reference proteome</keyword>
<gene>
    <name evidence="1" type="ORF">CEXT_767671</name>
</gene>
<reference evidence="1 2" key="1">
    <citation type="submission" date="2021-06" db="EMBL/GenBank/DDBJ databases">
        <title>Caerostris extrusa draft genome.</title>
        <authorList>
            <person name="Kono N."/>
            <person name="Arakawa K."/>
        </authorList>
    </citation>
    <scope>NUCLEOTIDE SEQUENCE [LARGE SCALE GENOMIC DNA]</scope>
</reference>
<evidence type="ECO:0000313" key="1">
    <source>
        <dbReference type="EMBL" id="GIY55616.1"/>
    </source>
</evidence>
<name>A0AAV4UCS0_CAEEX</name>
<organism evidence="1 2">
    <name type="scientific">Caerostris extrusa</name>
    <name type="common">Bark spider</name>
    <name type="synonym">Caerostris bankana</name>
    <dbReference type="NCBI Taxonomy" id="172846"/>
    <lineage>
        <taxon>Eukaryota</taxon>
        <taxon>Metazoa</taxon>
        <taxon>Ecdysozoa</taxon>
        <taxon>Arthropoda</taxon>
        <taxon>Chelicerata</taxon>
        <taxon>Arachnida</taxon>
        <taxon>Araneae</taxon>
        <taxon>Araneomorphae</taxon>
        <taxon>Entelegynae</taxon>
        <taxon>Araneoidea</taxon>
        <taxon>Araneidae</taxon>
        <taxon>Caerostris</taxon>
    </lineage>
</organism>
<dbReference type="EMBL" id="BPLR01012658">
    <property type="protein sequence ID" value="GIY55616.1"/>
    <property type="molecule type" value="Genomic_DNA"/>
</dbReference>
<comment type="caution">
    <text evidence="1">The sequence shown here is derived from an EMBL/GenBank/DDBJ whole genome shotgun (WGS) entry which is preliminary data.</text>
</comment>
<evidence type="ECO:0000313" key="2">
    <source>
        <dbReference type="Proteomes" id="UP001054945"/>
    </source>
</evidence>
<sequence length="70" mass="8344">MYVKRNPLKLTRWVRAKIKNESTTEECKKKPQNQCRHDCQVLLTTQCNHPIVSAIHKNQRRSTMEEQEAH</sequence>
<proteinExistence type="predicted"/>
<dbReference type="Proteomes" id="UP001054945">
    <property type="component" value="Unassembled WGS sequence"/>
</dbReference>
<protein>
    <submittedName>
        <fullName evidence="1">Uncharacterized protein</fullName>
    </submittedName>
</protein>
<dbReference type="AlphaFoldDB" id="A0AAV4UCS0"/>
<accession>A0AAV4UCS0</accession>